<protein>
    <submittedName>
        <fullName evidence="3">UDP-N-acetylglucosamine 3-dehydrogenase</fullName>
    </submittedName>
</protein>
<evidence type="ECO:0000313" key="3">
    <source>
        <dbReference type="EMBL" id="KAA8494166.1"/>
    </source>
</evidence>
<dbReference type="OrthoDB" id="446809at2759"/>
<organism evidence="3 4">
    <name type="scientific">Porphyridium purpureum</name>
    <name type="common">Red alga</name>
    <name type="synonym">Porphyridium cruentum</name>
    <dbReference type="NCBI Taxonomy" id="35688"/>
    <lineage>
        <taxon>Eukaryota</taxon>
        <taxon>Rhodophyta</taxon>
        <taxon>Bangiophyceae</taxon>
        <taxon>Porphyridiales</taxon>
        <taxon>Porphyridiaceae</taxon>
        <taxon>Porphyridium</taxon>
    </lineage>
</organism>
<reference evidence="4" key="1">
    <citation type="journal article" date="2019" name="Nat. Commun.">
        <title>Expansion of phycobilisome linker gene families in mesophilic red algae.</title>
        <authorList>
            <person name="Lee J."/>
            <person name="Kim D."/>
            <person name="Bhattacharya D."/>
            <person name="Yoon H.S."/>
        </authorList>
    </citation>
    <scope>NUCLEOTIDE SEQUENCE [LARGE SCALE GENOMIC DNA]</scope>
    <source>
        <strain evidence="4">CCMP 1328</strain>
    </source>
</reference>
<dbReference type="PANTHER" id="PTHR43593:SF1">
    <property type="entry name" value="INOSITOL 2-DEHYDROGENASE"/>
    <property type="match status" value="1"/>
</dbReference>
<evidence type="ECO:0000259" key="2">
    <source>
        <dbReference type="Pfam" id="PF02894"/>
    </source>
</evidence>
<name>A0A5J4YS60_PORPP</name>
<comment type="caution">
    <text evidence="3">The sequence shown here is derived from an EMBL/GenBank/DDBJ whole genome shotgun (WGS) entry which is preliminary data.</text>
</comment>
<evidence type="ECO:0000313" key="4">
    <source>
        <dbReference type="Proteomes" id="UP000324585"/>
    </source>
</evidence>
<dbReference type="EMBL" id="VRMN01000005">
    <property type="protein sequence ID" value="KAA8494166.1"/>
    <property type="molecule type" value="Genomic_DNA"/>
</dbReference>
<dbReference type="InterPro" id="IPR036291">
    <property type="entry name" value="NAD(P)-bd_dom_sf"/>
</dbReference>
<dbReference type="InterPro" id="IPR050424">
    <property type="entry name" value="Gfo-Idh-MocA_inositol_DH"/>
</dbReference>
<sequence>MEDGMDAMLRYAVIGVGLMGQEHCANLLALRKLGYAIEVVALADPHEPSSRAALHVVGSQWAPRVYTDFKQMLQTEQELDVVIVATPNFHHVHVLRYLLPQFPRLHVLCEKPMATTLDDCREIVQLCSARPGVFWIGLEYRYMPPIARLIELARAGTVGTVRQVAIREHRFPFLVKVNDWNRFSRNTGGTLVEKCCHFFDLMNEIAQDAPLSVYASGAQDVNHLDERYNGETPDILDNAFVVVNYSRGLRAMLDLCMFAEASQNQEEVCVVGDLGKLEAFLPSHELRTGLRGNHALSAVEVVHVRERAVTYAGHHYGSSQLEHMDLYQVIQTKQPARVGPHNGLLSVAMGIAAHLSITQQRVVRMAELL</sequence>
<dbReference type="SUPFAM" id="SSF51735">
    <property type="entry name" value="NAD(P)-binding Rossmann-fold domains"/>
    <property type="match status" value="1"/>
</dbReference>
<dbReference type="InterPro" id="IPR000683">
    <property type="entry name" value="Gfo/Idh/MocA-like_OxRdtase_N"/>
</dbReference>
<dbReference type="SUPFAM" id="SSF55347">
    <property type="entry name" value="Glyceraldehyde-3-phosphate dehydrogenase-like, C-terminal domain"/>
    <property type="match status" value="1"/>
</dbReference>
<proteinExistence type="predicted"/>
<evidence type="ECO:0000259" key="1">
    <source>
        <dbReference type="Pfam" id="PF01408"/>
    </source>
</evidence>
<keyword evidence="4" id="KW-1185">Reference proteome</keyword>
<dbReference type="Gene3D" id="3.30.360.10">
    <property type="entry name" value="Dihydrodipicolinate Reductase, domain 2"/>
    <property type="match status" value="1"/>
</dbReference>
<dbReference type="Pfam" id="PF02894">
    <property type="entry name" value="GFO_IDH_MocA_C"/>
    <property type="match status" value="1"/>
</dbReference>
<accession>A0A5J4YS60</accession>
<dbReference type="Proteomes" id="UP000324585">
    <property type="component" value="Unassembled WGS sequence"/>
</dbReference>
<dbReference type="PANTHER" id="PTHR43593">
    <property type="match status" value="1"/>
</dbReference>
<dbReference type="GO" id="GO:0000166">
    <property type="term" value="F:nucleotide binding"/>
    <property type="evidence" value="ECO:0007669"/>
    <property type="project" value="InterPro"/>
</dbReference>
<dbReference type="AlphaFoldDB" id="A0A5J4YS60"/>
<dbReference type="Pfam" id="PF01408">
    <property type="entry name" value="GFO_IDH_MocA"/>
    <property type="match status" value="1"/>
</dbReference>
<dbReference type="OMA" id="VAMEYRY"/>
<feature type="domain" description="Gfo/Idh/MocA-like oxidoreductase N-terminal" evidence="1">
    <location>
        <begin position="9"/>
        <end position="137"/>
    </location>
</feature>
<dbReference type="Gene3D" id="3.40.50.720">
    <property type="entry name" value="NAD(P)-binding Rossmann-like Domain"/>
    <property type="match status" value="1"/>
</dbReference>
<feature type="domain" description="Gfo/Idh/MocA-like oxidoreductase C-terminal" evidence="2">
    <location>
        <begin position="154"/>
        <end position="364"/>
    </location>
</feature>
<gene>
    <name evidence="3" type="ORF">FVE85_4141</name>
</gene>
<dbReference type="InterPro" id="IPR004104">
    <property type="entry name" value="Gfo/Idh/MocA-like_OxRdtase_C"/>
</dbReference>